<dbReference type="EMBL" id="JAVDWV010000004">
    <property type="protein sequence ID" value="MDR7154333.1"/>
    <property type="molecule type" value="Genomic_DNA"/>
</dbReference>
<dbReference type="InterPro" id="IPR029058">
    <property type="entry name" value="AB_hydrolase_fold"/>
</dbReference>
<gene>
    <name evidence="2" type="ORF">J2W40_001145</name>
</gene>
<organism evidence="2 3">
    <name type="scientific">Sphingobium xenophagum</name>
    <dbReference type="NCBI Taxonomy" id="121428"/>
    <lineage>
        <taxon>Bacteria</taxon>
        <taxon>Pseudomonadati</taxon>
        <taxon>Pseudomonadota</taxon>
        <taxon>Alphaproteobacteria</taxon>
        <taxon>Sphingomonadales</taxon>
        <taxon>Sphingomonadaceae</taxon>
        <taxon>Sphingobium</taxon>
    </lineage>
</organism>
<accession>A0ABU1WYF7</accession>
<dbReference type="Gene3D" id="3.40.50.1820">
    <property type="entry name" value="alpha/beta hydrolase"/>
    <property type="match status" value="1"/>
</dbReference>
<dbReference type="InterPro" id="IPR000073">
    <property type="entry name" value="AB_hydrolase_1"/>
</dbReference>
<dbReference type="Proteomes" id="UP001267638">
    <property type="component" value="Unassembled WGS sequence"/>
</dbReference>
<evidence type="ECO:0000313" key="3">
    <source>
        <dbReference type="Proteomes" id="UP001267638"/>
    </source>
</evidence>
<reference evidence="2 3" key="1">
    <citation type="submission" date="2023-07" db="EMBL/GenBank/DDBJ databases">
        <title>Sorghum-associated microbial communities from plants grown in Nebraska, USA.</title>
        <authorList>
            <person name="Schachtman D."/>
        </authorList>
    </citation>
    <scope>NUCLEOTIDE SEQUENCE [LARGE SCALE GENOMIC DNA]</scope>
    <source>
        <strain evidence="2 3">4256</strain>
    </source>
</reference>
<dbReference type="SUPFAM" id="SSF53474">
    <property type="entry name" value="alpha/beta-Hydrolases"/>
    <property type="match status" value="1"/>
</dbReference>
<dbReference type="Pfam" id="PF12697">
    <property type="entry name" value="Abhydrolase_6"/>
    <property type="match status" value="1"/>
</dbReference>
<feature type="domain" description="AB hydrolase-1" evidence="1">
    <location>
        <begin position="32"/>
        <end position="70"/>
    </location>
</feature>
<sequence length="70" mass="7492">MSDMSAIERQTLRGEDVDLAADVTGPADGQPLLFLHGSGQTRQSWGKALVEAARHGFRALSMDLRGHGDS</sequence>
<name>A0ABU1WYF7_SPHXE</name>
<keyword evidence="3" id="KW-1185">Reference proteome</keyword>
<protein>
    <submittedName>
        <fullName evidence="2">Pimeloyl-ACP methyl ester carboxylesterase</fullName>
    </submittedName>
</protein>
<proteinExistence type="predicted"/>
<evidence type="ECO:0000313" key="2">
    <source>
        <dbReference type="EMBL" id="MDR7154333.1"/>
    </source>
</evidence>
<evidence type="ECO:0000259" key="1">
    <source>
        <dbReference type="Pfam" id="PF12697"/>
    </source>
</evidence>
<comment type="caution">
    <text evidence="2">The sequence shown here is derived from an EMBL/GenBank/DDBJ whole genome shotgun (WGS) entry which is preliminary data.</text>
</comment>